<dbReference type="SMART" id="SM00640">
    <property type="entry name" value="Glyco_32"/>
    <property type="match status" value="1"/>
</dbReference>
<evidence type="ECO:0000259" key="4">
    <source>
        <dbReference type="Pfam" id="PF00251"/>
    </source>
</evidence>
<protein>
    <recommendedName>
        <fullName evidence="7">Glycosyl hydrolase family 32 N-terminal domain-containing protein</fullName>
    </recommendedName>
</protein>
<dbReference type="InterPro" id="IPR001362">
    <property type="entry name" value="Glyco_hydro_32"/>
</dbReference>
<name>A0A0F9QC30_9ZZZZ</name>
<evidence type="ECO:0000256" key="2">
    <source>
        <dbReference type="ARBA" id="ARBA00022801"/>
    </source>
</evidence>
<gene>
    <name evidence="6" type="ORF">LCGC14_0736860</name>
</gene>
<evidence type="ECO:0000256" key="1">
    <source>
        <dbReference type="ARBA" id="ARBA00009902"/>
    </source>
</evidence>
<dbReference type="Gene3D" id="2.115.10.20">
    <property type="entry name" value="Glycosyl hydrolase domain, family 43"/>
    <property type="match status" value="1"/>
</dbReference>
<dbReference type="GO" id="GO:0005737">
    <property type="term" value="C:cytoplasm"/>
    <property type="evidence" value="ECO:0007669"/>
    <property type="project" value="TreeGrafter"/>
</dbReference>
<dbReference type="SUPFAM" id="SSF75005">
    <property type="entry name" value="Arabinanase/levansucrase/invertase"/>
    <property type="match status" value="1"/>
</dbReference>
<reference evidence="6" key="1">
    <citation type="journal article" date="2015" name="Nature">
        <title>Complex archaea that bridge the gap between prokaryotes and eukaryotes.</title>
        <authorList>
            <person name="Spang A."/>
            <person name="Saw J.H."/>
            <person name="Jorgensen S.L."/>
            <person name="Zaremba-Niedzwiedzka K."/>
            <person name="Martijn J."/>
            <person name="Lind A.E."/>
            <person name="van Eijk R."/>
            <person name="Schleper C."/>
            <person name="Guy L."/>
            <person name="Ettema T.J."/>
        </authorList>
    </citation>
    <scope>NUCLEOTIDE SEQUENCE</scope>
</reference>
<dbReference type="GO" id="GO:0005987">
    <property type="term" value="P:sucrose catabolic process"/>
    <property type="evidence" value="ECO:0007669"/>
    <property type="project" value="TreeGrafter"/>
</dbReference>
<dbReference type="InterPro" id="IPR023296">
    <property type="entry name" value="Glyco_hydro_beta-prop_sf"/>
</dbReference>
<evidence type="ECO:0000256" key="3">
    <source>
        <dbReference type="ARBA" id="ARBA00023295"/>
    </source>
</evidence>
<organism evidence="6">
    <name type="scientific">marine sediment metagenome</name>
    <dbReference type="NCBI Taxonomy" id="412755"/>
    <lineage>
        <taxon>unclassified sequences</taxon>
        <taxon>metagenomes</taxon>
        <taxon>ecological metagenomes</taxon>
    </lineage>
</organism>
<dbReference type="SUPFAM" id="SSF49899">
    <property type="entry name" value="Concanavalin A-like lectins/glucanases"/>
    <property type="match status" value="1"/>
</dbReference>
<sequence length="544" mass="62072">MNKNDIRMNHTFLSFFMVFTSLCLTSSCKNGAKESSESNTIQNQTVVDDNEKLYRPNFHFTPKEGWMNDPNGMFYYNGYYHLYFQHYPDSTVWGPMHWGHATSTDLISWKEQPIALYPDEMGFIFSGSAVVDAQNTSGFSEENKTPVIAMFTHHDMEAEKAGRIDDETQSIAYSLDEGLNFTKYKENPVIKNPNIPDFRDPKVNWDEEREQWTMVLAAGQEIKFYASKDLKKWELLSTFGDGIGNHDGVWECPDFFPLPVEDTEETKWVLLVSINPGGPNSGSATQYFVGDFDGKTFKIDEDFQKAQAKEHTFWVDHGRDNYAGVTWSNVTTSKGGRLFIGWMSNWLYANQVPTEAWRSATTIARELGLIKGTDTYRLISNPVKELNDYRAKKISDTAMSIKGKTVLATTNTIDLSKTEINFEIPDVTNGMYTFTLSNSLGDALKFGYDASEKQFFVNRNKSGKIDFSDKFSDRISRAPRTAGSNDLMGKVLLDKTSIELFYDNGQTVMTEIFFRNAPFETLSIESDNENFEINHLEIHELKFN</sequence>
<evidence type="ECO:0000259" key="5">
    <source>
        <dbReference type="Pfam" id="PF08244"/>
    </source>
</evidence>
<dbReference type="InterPro" id="IPR013189">
    <property type="entry name" value="Glyco_hydro_32_C"/>
</dbReference>
<keyword evidence="2" id="KW-0378">Hydrolase</keyword>
<dbReference type="AlphaFoldDB" id="A0A0F9QC30"/>
<evidence type="ECO:0000313" key="6">
    <source>
        <dbReference type="EMBL" id="KKN40094.1"/>
    </source>
</evidence>
<dbReference type="InterPro" id="IPR018053">
    <property type="entry name" value="Glyco_hydro_32_AS"/>
</dbReference>
<dbReference type="CDD" id="cd18622">
    <property type="entry name" value="GH32_Inu-like"/>
    <property type="match status" value="1"/>
</dbReference>
<dbReference type="InterPro" id="IPR013148">
    <property type="entry name" value="Glyco_hydro_32_N"/>
</dbReference>
<accession>A0A0F9QC30</accession>
<dbReference type="GO" id="GO:0004575">
    <property type="term" value="F:sucrose alpha-glucosidase activity"/>
    <property type="evidence" value="ECO:0007669"/>
    <property type="project" value="TreeGrafter"/>
</dbReference>
<feature type="domain" description="Glycosyl hydrolase family 32 N-terminal" evidence="4">
    <location>
        <begin position="59"/>
        <end position="382"/>
    </location>
</feature>
<dbReference type="Gene3D" id="2.60.120.560">
    <property type="entry name" value="Exo-inulinase, domain 1"/>
    <property type="match status" value="1"/>
</dbReference>
<evidence type="ECO:0008006" key="7">
    <source>
        <dbReference type="Google" id="ProtNLM"/>
    </source>
</evidence>
<dbReference type="EMBL" id="LAZR01001725">
    <property type="protein sequence ID" value="KKN40094.1"/>
    <property type="molecule type" value="Genomic_DNA"/>
</dbReference>
<comment type="caution">
    <text evidence="6">The sequence shown here is derived from an EMBL/GenBank/DDBJ whole genome shotgun (WGS) entry which is preliminary data.</text>
</comment>
<dbReference type="PANTHER" id="PTHR42800">
    <property type="entry name" value="EXOINULINASE INUD (AFU_ORTHOLOGUE AFUA_5G00480)"/>
    <property type="match status" value="1"/>
</dbReference>
<dbReference type="Pfam" id="PF00251">
    <property type="entry name" value="Glyco_hydro_32N"/>
    <property type="match status" value="1"/>
</dbReference>
<dbReference type="PANTHER" id="PTHR42800:SF1">
    <property type="entry name" value="EXOINULINASE INUD (AFU_ORTHOLOGUE AFUA_5G00480)"/>
    <property type="match status" value="1"/>
</dbReference>
<dbReference type="InterPro" id="IPR013320">
    <property type="entry name" value="ConA-like_dom_sf"/>
</dbReference>
<feature type="domain" description="Glycosyl hydrolase family 32 C-terminal" evidence="5">
    <location>
        <begin position="387"/>
        <end position="540"/>
    </location>
</feature>
<dbReference type="Pfam" id="PF08244">
    <property type="entry name" value="Glyco_hydro_32C"/>
    <property type="match status" value="1"/>
</dbReference>
<keyword evidence="3" id="KW-0326">Glycosidase</keyword>
<dbReference type="PROSITE" id="PS00609">
    <property type="entry name" value="GLYCOSYL_HYDROL_F32"/>
    <property type="match status" value="1"/>
</dbReference>
<proteinExistence type="inferred from homology"/>
<comment type="similarity">
    <text evidence="1">Belongs to the glycosyl hydrolase 32 family.</text>
</comment>
<dbReference type="PROSITE" id="PS51257">
    <property type="entry name" value="PROKAR_LIPOPROTEIN"/>
    <property type="match status" value="1"/>
</dbReference>